<dbReference type="InterPro" id="IPR003593">
    <property type="entry name" value="AAA+_ATPase"/>
</dbReference>
<dbReference type="STRING" id="578460.C4V939"/>
<dbReference type="Pfam" id="PF09336">
    <property type="entry name" value="Vps4_C"/>
    <property type="match status" value="1"/>
</dbReference>
<dbReference type="InterPro" id="IPR009010">
    <property type="entry name" value="Asp_de-COase-like_dom_sf"/>
</dbReference>
<dbReference type="InterPro" id="IPR050168">
    <property type="entry name" value="AAA_ATPase_domain"/>
</dbReference>
<evidence type="ECO:0000313" key="8">
    <source>
        <dbReference type="Proteomes" id="UP000009082"/>
    </source>
</evidence>
<dbReference type="Gene3D" id="2.40.40.20">
    <property type="match status" value="1"/>
</dbReference>
<dbReference type="GO" id="GO:0030970">
    <property type="term" value="P:retrograde protein transport, ER to cytosol"/>
    <property type="evidence" value="ECO:0007669"/>
    <property type="project" value="TreeGrafter"/>
</dbReference>
<dbReference type="GO" id="GO:0097352">
    <property type="term" value="P:autophagosome maturation"/>
    <property type="evidence" value="ECO:0007669"/>
    <property type="project" value="TreeGrafter"/>
</dbReference>
<dbReference type="SMART" id="SM01073">
    <property type="entry name" value="CDC48_N"/>
    <property type="match status" value="1"/>
</dbReference>
<evidence type="ECO:0000259" key="6">
    <source>
        <dbReference type="SMART" id="SM01073"/>
    </source>
</evidence>
<dbReference type="SUPFAM" id="SSF54585">
    <property type="entry name" value="Cdc48 domain 2-like"/>
    <property type="match status" value="1"/>
</dbReference>
<dbReference type="FunCoup" id="C4V939">
    <property type="interactions" value="147"/>
</dbReference>
<evidence type="ECO:0000256" key="1">
    <source>
        <dbReference type="ARBA" id="ARBA00006914"/>
    </source>
</evidence>
<dbReference type="HOGENOM" id="CLU_000688_12_0_1"/>
<dbReference type="Pfam" id="PF00004">
    <property type="entry name" value="AAA"/>
    <property type="match status" value="2"/>
</dbReference>
<dbReference type="GO" id="GO:0016887">
    <property type="term" value="F:ATP hydrolysis activity"/>
    <property type="evidence" value="ECO:0007669"/>
    <property type="project" value="InterPro"/>
</dbReference>
<dbReference type="SMART" id="SM00382">
    <property type="entry name" value="AAA"/>
    <property type="match status" value="2"/>
</dbReference>
<reference evidence="8" key="1">
    <citation type="journal article" date="2009" name="PLoS Pathog.">
        <title>Genomic analyses of the microsporidian Nosema ceranae, an emergent pathogen of honey bees.</title>
        <authorList>
            <person name="Cornman R.S."/>
            <person name="Chen Y.P."/>
            <person name="Schatz M.C."/>
            <person name="Street C."/>
            <person name="Zhao Y."/>
            <person name="Desany B."/>
            <person name="Egholm M."/>
            <person name="Hutchison S."/>
            <person name="Pettis J.S."/>
            <person name="Lipkin W.I."/>
            <person name="Evans J.D."/>
        </authorList>
    </citation>
    <scope>NUCLEOTIDE SEQUENCE [LARGE SCALE GENOMIC DNA]</scope>
    <source>
        <strain evidence="8">BRL01</strain>
    </source>
</reference>
<gene>
    <name evidence="7" type="ORF">NCER_101048</name>
</gene>
<evidence type="ECO:0000259" key="5">
    <source>
        <dbReference type="SMART" id="SM00382"/>
    </source>
</evidence>
<dbReference type="Gene3D" id="3.40.50.300">
    <property type="entry name" value="P-loop containing nucleotide triphosphate hydrolases"/>
    <property type="match status" value="2"/>
</dbReference>
<dbReference type="KEGG" id="nce:NCER_101048"/>
<dbReference type="InterPro" id="IPR015415">
    <property type="entry name" value="Spast_Vps4_C"/>
</dbReference>
<dbReference type="Gene3D" id="3.10.330.10">
    <property type="match status" value="1"/>
</dbReference>
<dbReference type="PROSITE" id="PS00674">
    <property type="entry name" value="AAA"/>
    <property type="match status" value="2"/>
</dbReference>
<keyword evidence="2" id="KW-0677">Repeat</keyword>
<dbReference type="FunFam" id="3.40.50.300:FF:000048">
    <property type="entry name" value="Transitional endoplasmic reticulum ATPase"/>
    <property type="match status" value="1"/>
</dbReference>
<evidence type="ECO:0000256" key="3">
    <source>
        <dbReference type="ARBA" id="ARBA00022741"/>
    </source>
</evidence>
<evidence type="ECO:0000256" key="2">
    <source>
        <dbReference type="ARBA" id="ARBA00022737"/>
    </source>
</evidence>
<dbReference type="Proteomes" id="UP000009082">
    <property type="component" value="Unassembled WGS sequence"/>
</dbReference>
<name>C4V939_VAIC1</name>
<feature type="domain" description="AAA+ ATPase" evidence="5">
    <location>
        <begin position="521"/>
        <end position="659"/>
    </location>
</feature>
<dbReference type="GO" id="GO:0005524">
    <property type="term" value="F:ATP binding"/>
    <property type="evidence" value="ECO:0007669"/>
    <property type="project" value="UniProtKB-KW"/>
</dbReference>
<dbReference type="FunFam" id="3.40.50.300:FF:000012">
    <property type="entry name" value="Transitional endoplasmic reticulum ATPase"/>
    <property type="match status" value="1"/>
</dbReference>
<dbReference type="PANTHER" id="PTHR23077">
    <property type="entry name" value="AAA-FAMILY ATPASE"/>
    <property type="match status" value="1"/>
</dbReference>
<dbReference type="InterPro" id="IPR003960">
    <property type="entry name" value="ATPase_AAA_CS"/>
</dbReference>
<dbReference type="OrthoDB" id="27435at2759"/>
<dbReference type="InterPro" id="IPR029067">
    <property type="entry name" value="CDC48_domain_2-like_sf"/>
</dbReference>
<dbReference type="GO" id="GO:0051228">
    <property type="term" value="P:mitotic spindle disassembly"/>
    <property type="evidence" value="ECO:0007669"/>
    <property type="project" value="TreeGrafter"/>
</dbReference>
<dbReference type="AlphaFoldDB" id="C4V939"/>
<keyword evidence="3" id="KW-0547">Nucleotide-binding</keyword>
<protein>
    <submittedName>
        <fullName evidence="7">Uncharacterized protein</fullName>
    </submittedName>
</protein>
<feature type="domain" description="CDC48 N-terminal subdomain" evidence="6">
    <location>
        <begin position="30"/>
        <end position="115"/>
    </location>
</feature>
<comment type="similarity">
    <text evidence="1">Belongs to the AAA ATPase family.</text>
</comment>
<feature type="domain" description="AAA+ ATPase" evidence="5">
    <location>
        <begin position="248"/>
        <end position="384"/>
    </location>
</feature>
<dbReference type="CDD" id="cd19519">
    <property type="entry name" value="RecA-like_CDC48_r1-like"/>
    <property type="match status" value="1"/>
</dbReference>
<keyword evidence="4" id="KW-0067">ATP-binding</keyword>
<evidence type="ECO:0000256" key="4">
    <source>
        <dbReference type="ARBA" id="ARBA00022840"/>
    </source>
</evidence>
<dbReference type="SUPFAM" id="SSF52540">
    <property type="entry name" value="P-loop containing nucleoside triphosphate hydrolases"/>
    <property type="match status" value="2"/>
</dbReference>
<dbReference type="GO" id="GO:0031593">
    <property type="term" value="F:polyubiquitin modification-dependent protein binding"/>
    <property type="evidence" value="ECO:0007669"/>
    <property type="project" value="TreeGrafter"/>
</dbReference>
<dbReference type="PANTHER" id="PTHR23077:SF171">
    <property type="entry name" value="NUCLEAR VALOSIN-CONTAINING PROTEIN-LIKE"/>
    <property type="match status" value="1"/>
</dbReference>
<sequence length="788" mass="87606">MATKITDNEKDNKPSVDLSTAILENTTKNALLVTDLNHEKLQVYEVGMNPKTIEDLDLIVGDYVTIKGKKCSEVVFFLVEMEEIPEKYISIKKDGRVNLKIRINDVVKIYPCTSIGVIEQLVFLPIADTVEKIEGDLFKAFVEPFLEDKSMPLTVGNRYRIKSGLGSVEYKVVSLTNKEGQDIKHGFIVDGTNVIPDGTITREEVEQEFNMIGYDDVGGCRKQLAQIKELIELPLRHPQLYKKLGVKPPKGILLYGPPGSGKTLIAKAIANETGAFIYMINGPEIMSKMAGESENNLRKAFDEAEKNKPAIIFIDEVDSLAPKRDKTQGEVERRIVSQLLTLMDGAKAREGVIVLAATNRPNSIDPALRRYGRFGKELEIGVPDATGRLEILRIHTKNMRMSEDVDLVEIADELHGFGGSDIASLCSEAALQQIREKLPNIDLDSDKIDAGILSSLKVTRANFLYAIEQTNPSSLRESKLETPNVKWEDIGGLAEVKIELRETIQYPISYPEKFLKFGLTPSKGVLFYGPPGCGKTLLAKAVATECKANFISVKGPELLTMWYGESEANVRELFDRARAAAPCVLFFDEIDSVAKSRGSASGSGGADDRVINQILTEMDGMNAKKNVFIIGATNRPDQLDSAIMRPGRLDQLVYIPLPDADSRMSILKAVLRKTPLSPDINLNHLVEATDRFSGADLTEICQRACKLAVKESIEYETERSKQGSNLMELEDPVPYISEKHFVAAMKTARRSVQEKDIERYEAFARSMKVDIRKYTQPNRNVDDAGLYD</sequence>
<dbReference type="InterPro" id="IPR027417">
    <property type="entry name" value="P-loop_NTPase"/>
</dbReference>
<dbReference type="GO" id="GO:0005634">
    <property type="term" value="C:nucleus"/>
    <property type="evidence" value="ECO:0007669"/>
    <property type="project" value="TreeGrafter"/>
</dbReference>
<dbReference type="InterPro" id="IPR003959">
    <property type="entry name" value="ATPase_AAA_core"/>
</dbReference>
<evidence type="ECO:0000313" key="7">
    <source>
        <dbReference type="EMBL" id="EEQ82262.1"/>
    </source>
</evidence>
<dbReference type="Pfam" id="PF17862">
    <property type="entry name" value="AAA_lid_3"/>
    <property type="match status" value="2"/>
</dbReference>
<dbReference type="InterPro" id="IPR003338">
    <property type="entry name" value="CDC4_N-term_subdom"/>
</dbReference>
<dbReference type="InterPro" id="IPR041569">
    <property type="entry name" value="AAA_lid_3"/>
</dbReference>
<dbReference type="OMA" id="VWPAYPE"/>
<dbReference type="SUPFAM" id="SSF50692">
    <property type="entry name" value="ADC-like"/>
    <property type="match status" value="1"/>
</dbReference>
<dbReference type="EMBL" id="ACOL01000083">
    <property type="protein sequence ID" value="EEQ82262.1"/>
    <property type="molecule type" value="Genomic_DNA"/>
</dbReference>
<dbReference type="Gene3D" id="1.10.8.60">
    <property type="match status" value="2"/>
</dbReference>
<proteinExistence type="inferred from homology"/>
<dbReference type="FunFam" id="1.10.8.60:FF:000057">
    <property type="entry name" value="AAA family ATPase, CDC48 subfamily"/>
    <property type="match status" value="1"/>
</dbReference>
<organism evidence="8">
    <name type="scientific">Vairimorpha ceranae (strain BRL01)</name>
    <name type="common">Microsporidian parasite</name>
    <name type="synonym">Nosema ceranae</name>
    <dbReference type="NCBI Taxonomy" id="578460"/>
    <lineage>
        <taxon>Eukaryota</taxon>
        <taxon>Fungi</taxon>
        <taxon>Fungi incertae sedis</taxon>
        <taxon>Microsporidia</taxon>
        <taxon>Nosematidae</taxon>
        <taxon>Vairimorpha</taxon>
    </lineage>
</organism>
<dbReference type="InParanoid" id="C4V939"/>
<dbReference type="GO" id="GO:0005829">
    <property type="term" value="C:cytosol"/>
    <property type="evidence" value="ECO:0007669"/>
    <property type="project" value="TreeGrafter"/>
</dbReference>
<dbReference type="GO" id="GO:0034098">
    <property type="term" value="C:VCP-NPL4-UFD1 AAA ATPase complex"/>
    <property type="evidence" value="ECO:0007669"/>
    <property type="project" value="TreeGrafter"/>
</dbReference>
<dbReference type="VEuPathDB" id="MicrosporidiaDB:NCER_101048"/>
<accession>C4V939</accession>